<keyword evidence="3" id="KW-0249">Electron transport</keyword>
<keyword evidence="2" id="KW-0479">Metal-binding</keyword>
<evidence type="ECO:0000313" key="7">
    <source>
        <dbReference type="Proteomes" id="UP000230683"/>
    </source>
</evidence>
<evidence type="ECO:0008006" key="8">
    <source>
        <dbReference type="Google" id="ProtNLM"/>
    </source>
</evidence>
<dbReference type="PANTHER" id="PTHR36923">
    <property type="entry name" value="FERREDOXIN"/>
    <property type="match status" value="1"/>
</dbReference>
<feature type="non-terminal residue" evidence="6">
    <location>
        <position position="52"/>
    </location>
</feature>
<dbReference type="InterPro" id="IPR051269">
    <property type="entry name" value="Fe-S_cluster_ET"/>
</dbReference>
<dbReference type="SUPFAM" id="SSF54862">
    <property type="entry name" value="4Fe-4S ferredoxins"/>
    <property type="match status" value="1"/>
</dbReference>
<evidence type="ECO:0000256" key="4">
    <source>
        <dbReference type="ARBA" id="ARBA00023004"/>
    </source>
</evidence>
<dbReference type="EMBL" id="PFWY01000106">
    <property type="protein sequence ID" value="PJA40291.1"/>
    <property type="molecule type" value="Genomic_DNA"/>
</dbReference>
<keyword evidence="1" id="KW-0813">Transport</keyword>
<comment type="caution">
    <text evidence="6">The sequence shown here is derived from an EMBL/GenBank/DDBJ whole genome shotgun (WGS) entry which is preliminary data.</text>
</comment>
<organism evidence="6 7">
    <name type="scientific">candidate division WWE3 bacterium CG_4_9_14_3_um_filter_34_6</name>
    <dbReference type="NCBI Taxonomy" id="1975079"/>
    <lineage>
        <taxon>Bacteria</taxon>
        <taxon>Katanobacteria</taxon>
    </lineage>
</organism>
<evidence type="ECO:0000256" key="5">
    <source>
        <dbReference type="ARBA" id="ARBA00023014"/>
    </source>
</evidence>
<evidence type="ECO:0000256" key="2">
    <source>
        <dbReference type="ARBA" id="ARBA00022723"/>
    </source>
</evidence>
<dbReference type="Proteomes" id="UP000230683">
    <property type="component" value="Unassembled WGS sequence"/>
</dbReference>
<evidence type="ECO:0000256" key="1">
    <source>
        <dbReference type="ARBA" id="ARBA00022448"/>
    </source>
</evidence>
<dbReference type="GO" id="GO:0051536">
    <property type="term" value="F:iron-sulfur cluster binding"/>
    <property type="evidence" value="ECO:0007669"/>
    <property type="project" value="UniProtKB-KW"/>
</dbReference>
<accession>A0A2M7X2R5</accession>
<keyword evidence="4" id="KW-0408">Iron</keyword>
<protein>
    <recommendedName>
        <fullName evidence="8">Ferredoxin</fullName>
    </recommendedName>
</protein>
<sequence length="52" mass="5660">MDKKIHKIEVDRDLCIGAGPCEVLASKTFKLDDEGKAVVINSNGNSDDEILD</sequence>
<evidence type="ECO:0000313" key="6">
    <source>
        <dbReference type="EMBL" id="PJA40291.1"/>
    </source>
</evidence>
<reference evidence="7" key="1">
    <citation type="submission" date="2017-09" db="EMBL/GenBank/DDBJ databases">
        <title>Depth-based differentiation of microbial function through sediment-hosted aquifers and enrichment of novel symbionts in the deep terrestrial subsurface.</title>
        <authorList>
            <person name="Probst A.J."/>
            <person name="Ladd B."/>
            <person name="Jarett J.K."/>
            <person name="Geller-Mcgrath D.E."/>
            <person name="Sieber C.M.K."/>
            <person name="Emerson J.B."/>
            <person name="Anantharaman K."/>
            <person name="Thomas B.C."/>
            <person name="Malmstrom R."/>
            <person name="Stieglmeier M."/>
            <person name="Klingl A."/>
            <person name="Woyke T."/>
            <person name="Ryan C.M."/>
            <person name="Banfield J.F."/>
        </authorList>
    </citation>
    <scope>NUCLEOTIDE SEQUENCE [LARGE SCALE GENOMIC DNA]</scope>
</reference>
<evidence type="ECO:0000256" key="3">
    <source>
        <dbReference type="ARBA" id="ARBA00022982"/>
    </source>
</evidence>
<gene>
    <name evidence="6" type="ORF">CO178_02400</name>
</gene>
<keyword evidence="5" id="KW-0411">Iron-sulfur</keyword>
<proteinExistence type="predicted"/>
<dbReference type="GO" id="GO:0046872">
    <property type="term" value="F:metal ion binding"/>
    <property type="evidence" value="ECO:0007669"/>
    <property type="project" value="UniProtKB-KW"/>
</dbReference>
<dbReference type="Gene3D" id="3.30.70.20">
    <property type="match status" value="1"/>
</dbReference>
<dbReference type="AlphaFoldDB" id="A0A2M7X2R5"/>
<dbReference type="PANTHER" id="PTHR36923:SF3">
    <property type="entry name" value="FERREDOXIN"/>
    <property type="match status" value="1"/>
</dbReference>
<name>A0A2M7X2R5_UNCKA</name>
<dbReference type="Pfam" id="PF13459">
    <property type="entry name" value="Fer4_15"/>
    <property type="match status" value="1"/>
</dbReference>